<dbReference type="GeneID" id="83015253"/>
<evidence type="ECO:0000313" key="10">
    <source>
        <dbReference type="Proteomes" id="UP000284178"/>
    </source>
</evidence>
<dbReference type="EMBL" id="QRUP01000007">
    <property type="protein sequence ID" value="RGR74928.1"/>
    <property type="molecule type" value="Genomic_DNA"/>
</dbReference>
<gene>
    <name evidence="9" type="ORF">DWY25_07515</name>
</gene>
<dbReference type="InterPro" id="IPR033887">
    <property type="entry name" value="PTS_IIA_man"/>
</dbReference>
<dbReference type="InterPro" id="IPR036662">
    <property type="entry name" value="PTS_EIIA_man-typ_sf"/>
</dbReference>
<proteinExistence type="predicted"/>
<evidence type="ECO:0000259" key="8">
    <source>
        <dbReference type="PROSITE" id="PS51096"/>
    </source>
</evidence>
<evidence type="ECO:0000256" key="3">
    <source>
        <dbReference type="ARBA" id="ARBA00022490"/>
    </source>
</evidence>
<feature type="domain" description="PTS EIIA type-4" evidence="8">
    <location>
        <begin position="1"/>
        <end position="125"/>
    </location>
</feature>
<keyword evidence="7" id="KW-0418">Kinase</keyword>
<name>A0A412G3C4_9FIRM</name>
<sequence>MTEIIVIGHGHFDSGLTSALDLILGKQEHVWSIDFDEESSALILEKQMKAMIERFKDASEILIFTDLFGGTPFNLSLRMMFSNERLELMYGGNLSMFIDLCMKLNKGQPWEKVLSETINDTKNVAGYIHRDQLATTMEDDF</sequence>
<evidence type="ECO:0000256" key="5">
    <source>
        <dbReference type="ARBA" id="ARBA00022679"/>
    </source>
</evidence>
<dbReference type="GO" id="GO:0009401">
    <property type="term" value="P:phosphoenolpyruvate-dependent sugar phosphotransferase system"/>
    <property type="evidence" value="ECO:0007669"/>
    <property type="project" value="UniProtKB-KW"/>
</dbReference>
<dbReference type="SUPFAM" id="SSF53062">
    <property type="entry name" value="PTS system fructose IIA component-like"/>
    <property type="match status" value="1"/>
</dbReference>
<evidence type="ECO:0000313" key="9">
    <source>
        <dbReference type="EMBL" id="RGR74928.1"/>
    </source>
</evidence>
<dbReference type="GO" id="GO:0005737">
    <property type="term" value="C:cytoplasm"/>
    <property type="evidence" value="ECO:0007669"/>
    <property type="project" value="UniProtKB-SubCell"/>
</dbReference>
<reference evidence="9 10" key="1">
    <citation type="submission" date="2018-08" db="EMBL/GenBank/DDBJ databases">
        <title>A genome reference for cultivated species of the human gut microbiota.</title>
        <authorList>
            <person name="Zou Y."/>
            <person name="Xue W."/>
            <person name="Luo G."/>
        </authorList>
    </citation>
    <scope>NUCLEOTIDE SEQUENCE [LARGE SCALE GENOMIC DNA]</scope>
    <source>
        <strain evidence="9 10">AF24-29</strain>
    </source>
</reference>
<keyword evidence="10" id="KW-1185">Reference proteome</keyword>
<evidence type="ECO:0000256" key="2">
    <source>
        <dbReference type="ARBA" id="ARBA00022448"/>
    </source>
</evidence>
<organism evidence="9 10">
    <name type="scientific">Holdemania filiformis</name>
    <dbReference type="NCBI Taxonomy" id="61171"/>
    <lineage>
        <taxon>Bacteria</taxon>
        <taxon>Bacillati</taxon>
        <taxon>Bacillota</taxon>
        <taxon>Erysipelotrichia</taxon>
        <taxon>Erysipelotrichales</taxon>
        <taxon>Erysipelotrichaceae</taxon>
        <taxon>Holdemania</taxon>
    </lineage>
</organism>
<comment type="caution">
    <text evidence="9">The sequence shown here is derived from an EMBL/GenBank/DDBJ whole genome shotgun (WGS) entry which is preliminary data.</text>
</comment>
<dbReference type="RefSeq" id="WP_117894717.1">
    <property type="nucleotide sequence ID" value="NZ_CABJCV010000007.1"/>
</dbReference>
<dbReference type="PANTHER" id="PTHR33799">
    <property type="entry name" value="PTS PERMEASE-RELATED-RELATED"/>
    <property type="match status" value="1"/>
</dbReference>
<dbReference type="PANTHER" id="PTHR33799:SF1">
    <property type="entry name" value="PTS SYSTEM MANNOSE-SPECIFIC EIIAB COMPONENT-RELATED"/>
    <property type="match status" value="1"/>
</dbReference>
<dbReference type="GO" id="GO:0016020">
    <property type="term" value="C:membrane"/>
    <property type="evidence" value="ECO:0007669"/>
    <property type="project" value="InterPro"/>
</dbReference>
<dbReference type="CDD" id="cd00006">
    <property type="entry name" value="PTS_IIA_man"/>
    <property type="match status" value="1"/>
</dbReference>
<dbReference type="GO" id="GO:0016301">
    <property type="term" value="F:kinase activity"/>
    <property type="evidence" value="ECO:0007669"/>
    <property type="project" value="UniProtKB-KW"/>
</dbReference>
<protein>
    <recommendedName>
        <fullName evidence="8">PTS EIIA type-4 domain-containing protein</fullName>
    </recommendedName>
</protein>
<accession>A0A412G3C4</accession>
<keyword evidence="5" id="KW-0808">Transferase</keyword>
<dbReference type="Gene3D" id="3.40.50.510">
    <property type="entry name" value="Phosphotransferase system, mannose-type IIA component"/>
    <property type="match status" value="1"/>
</dbReference>
<dbReference type="Pfam" id="PF03610">
    <property type="entry name" value="EIIA-man"/>
    <property type="match status" value="1"/>
</dbReference>
<keyword evidence="2" id="KW-0813">Transport</keyword>
<dbReference type="PROSITE" id="PS51096">
    <property type="entry name" value="PTS_EIIA_TYPE_4"/>
    <property type="match status" value="1"/>
</dbReference>
<evidence type="ECO:0000256" key="4">
    <source>
        <dbReference type="ARBA" id="ARBA00022597"/>
    </source>
</evidence>
<comment type="subcellular location">
    <subcellularLocation>
        <location evidence="1">Cytoplasm</location>
    </subcellularLocation>
</comment>
<evidence type="ECO:0000256" key="1">
    <source>
        <dbReference type="ARBA" id="ARBA00004496"/>
    </source>
</evidence>
<dbReference type="Proteomes" id="UP000284178">
    <property type="component" value="Unassembled WGS sequence"/>
</dbReference>
<keyword evidence="4" id="KW-0762">Sugar transport</keyword>
<keyword evidence="3" id="KW-0963">Cytoplasm</keyword>
<dbReference type="AlphaFoldDB" id="A0A412G3C4"/>
<dbReference type="InterPro" id="IPR004701">
    <property type="entry name" value="PTS_EIIA_man-typ"/>
</dbReference>
<evidence type="ECO:0000256" key="6">
    <source>
        <dbReference type="ARBA" id="ARBA00022683"/>
    </source>
</evidence>
<keyword evidence="6" id="KW-0598">Phosphotransferase system</keyword>
<evidence type="ECO:0000256" key="7">
    <source>
        <dbReference type="ARBA" id="ARBA00022777"/>
    </source>
</evidence>
<dbReference type="InterPro" id="IPR051471">
    <property type="entry name" value="Bacterial_PTS_sugar_comp"/>
</dbReference>